<name>A0A820SI78_9BILA</name>
<dbReference type="AlphaFoldDB" id="A0A820SI78"/>
<accession>A0A820SI78</accession>
<feature type="non-terminal residue" evidence="1">
    <location>
        <position position="1"/>
    </location>
</feature>
<protein>
    <submittedName>
        <fullName evidence="1">Uncharacterized protein</fullName>
    </submittedName>
</protein>
<evidence type="ECO:0000313" key="2">
    <source>
        <dbReference type="Proteomes" id="UP000663844"/>
    </source>
</evidence>
<organism evidence="1 2">
    <name type="scientific">Adineta steineri</name>
    <dbReference type="NCBI Taxonomy" id="433720"/>
    <lineage>
        <taxon>Eukaryota</taxon>
        <taxon>Metazoa</taxon>
        <taxon>Spiralia</taxon>
        <taxon>Gnathifera</taxon>
        <taxon>Rotifera</taxon>
        <taxon>Eurotatoria</taxon>
        <taxon>Bdelloidea</taxon>
        <taxon>Adinetida</taxon>
        <taxon>Adinetidae</taxon>
        <taxon>Adineta</taxon>
    </lineage>
</organism>
<reference evidence="1" key="1">
    <citation type="submission" date="2021-02" db="EMBL/GenBank/DDBJ databases">
        <authorList>
            <person name="Nowell W R."/>
        </authorList>
    </citation>
    <scope>NUCLEOTIDE SEQUENCE</scope>
</reference>
<comment type="caution">
    <text evidence="1">The sequence shown here is derived from an EMBL/GenBank/DDBJ whole genome shotgun (WGS) entry which is preliminary data.</text>
</comment>
<sequence length="101" mass="11916">CNLNQLISLIKNIFNLYSLQIRINDYVINSPIPLIKFLSIKKLNINFLGSLNIMKNLLQTMPNLEELKIELQSNYINGYEWESIIESNLLYLMKFQFKMSV</sequence>
<proteinExistence type="predicted"/>
<dbReference type="EMBL" id="CAJOAZ010033197">
    <property type="protein sequence ID" value="CAF4452971.1"/>
    <property type="molecule type" value="Genomic_DNA"/>
</dbReference>
<gene>
    <name evidence="1" type="ORF">OXD698_LOCUS54509</name>
</gene>
<evidence type="ECO:0000313" key="1">
    <source>
        <dbReference type="EMBL" id="CAF4452971.1"/>
    </source>
</evidence>
<dbReference type="Proteomes" id="UP000663844">
    <property type="component" value="Unassembled WGS sequence"/>
</dbReference>